<dbReference type="EC" id="5.5.1.19" evidence="3"/>
<protein>
    <recommendedName>
        <fullName evidence="3">lycopene beta-cyclase</fullName>
        <ecNumber evidence="3">5.5.1.19</ecNumber>
    </recommendedName>
</protein>
<dbReference type="PRINTS" id="PR00420">
    <property type="entry name" value="RNGMNOXGNASE"/>
</dbReference>
<keyword evidence="4" id="KW-0125">Carotenoid biosynthesis</keyword>
<dbReference type="GO" id="GO:0016117">
    <property type="term" value="P:carotenoid biosynthetic process"/>
    <property type="evidence" value="ECO:0007669"/>
    <property type="project" value="UniProtKB-KW"/>
</dbReference>
<dbReference type="NCBIfam" id="TIGR01790">
    <property type="entry name" value="carotene-cycl"/>
    <property type="match status" value="1"/>
</dbReference>
<evidence type="ECO:0000256" key="1">
    <source>
        <dbReference type="ARBA" id="ARBA00005089"/>
    </source>
</evidence>
<evidence type="ECO:0000313" key="7">
    <source>
        <dbReference type="EMBL" id="ATD53287.1"/>
    </source>
</evidence>
<evidence type="ECO:0000256" key="2">
    <source>
        <dbReference type="ARBA" id="ARBA00006599"/>
    </source>
</evidence>
<evidence type="ECO:0000256" key="3">
    <source>
        <dbReference type="ARBA" id="ARBA00012242"/>
    </source>
</evidence>
<gene>
    <name evidence="7" type="primary">LCYB</name>
</gene>
<organism evidence="7">
    <name type="scientific">Eucheuma denticulatum</name>
    <dbReference type="NCBI Taxonomy" id="305493"/>
    <lineage>
        <taxon>Eukaryota</taxon>
        <taxon>Rhodophyta</taxon>
        <taxon>Florideophyceae</taxon>
        <taxon>Rhodymeniophycidae</taxon>
        <taxon>Gigartinales</taxon>
        <taxon>Solieriaceae</taxon>
        <taxon>Eucheuma</taxon>
    </lineage>
</organism>
<dbReference type="Gene3D" id="3.50.50.60">
    <property type="entry name" value="FAD/NAD(P)-binding domain"/>
    <property type="match status" value="1"/>
</dbReference>
<keyword evidence="5" id="KW-0520">NAD</keyword>
<reference evidence="7" key="1">
    <citation type="submission" date="2016-09" db="EMBL/GenBank/DDBJ databases">
        <title>Phylogenetic studies on genes related to carotenoids biosynthesis in algae.</title>
        <authorList>
            <person name="Wang S."/>
            <person name="Zhang L."/>
            <person name="Chi S."/>
            <person name="Wang X."/>
            <person name="Tang X."/>
            <person name="Liu T."/>
        </authorList>
    </citation>
    <scope>NUCLEOTIDE SEQUENCE</scope>
    <source>
        <strain evidence="7">JEBK-2004987</strain>
    </source>
</reference>
<dbReference type="PANTHER" id="PTHR39757:SF5">
    <property type="entry name" value="OS02G0190600 PROTEIN"/>
    <property type="match status" value="1"/>
</dbReference>
<dbReference type="GO" id="GO:0016705">
    <property type="term" value="F:oxidoreductase activity, acting on paired donors, with incorporation or reduction of molecular oxygen"/>
    <property type="evidence" value="ECO:0007669"/>
    <property type="project" value="InterPro"/>
</dbReference>
<accession>A0A290WNH7</accession>
<name>A0A290WNH7_9FLOR</name>
<evidence type="ECO:0000256" key="6">
    <source>
        <dbReference type="ARBA" id="ARBA00037906"/>
    </source>
</evidence>
<dbReference type="AlphaFoldDB" id="A0A290WNH7"/>
<sequence length="523" mass="57722">MRKQVGTIMAFVAPVPVGYRAKQATHSFPSSLSATNLFRLIPANPASSHPACFPLRPLLPPSSGPSMVAASPSKAPENSPSSSVTTYDVVVIGGGPAGLSLASGLGKRGVRVLCADINLDKPWPNNYGTWVDELEPLGLADCTSHQWTRTAAYVSADGRKSNLGRPYARVDRAALKKRFLDRCEESGNVTVIKAVASEVDVTTSREQTYVSLDVDGKDGENSVVTARVVVDCTGHSLKFVKFNEGKTPGFQAAYGIECIVKEKGTSFDADEMLLMDFRDDHMQGSGEDRRVSSTKPTFIYVMPLDNGKGRHMFFEETSLVASPAMDFEELKERLYRRLAYYNVEVEKVMDEEFCLIPMGGEMPMLRQRVVAFGGAAALVHPATGYMIARALELADKAASVISAELQNEGSADAMAHRIWDRIWNVGRIRQRDFFNFGGEYLRKIDLQTTRDFFGAFFELPKEEWAGFLSFRLIKPLERLTFGLGVFARTTNRVRTSIVLDAIVNGRIPLLMSVLPVYKVEEDE</sequence>
<dbReference type="InterPro" id="IPR010108">
    <property type="entry name" value="Lycopene_cyclase_b/e"/>
</dbReference>
<dbReference type="SUPFAM" id="SSF51905">
    <property type="entry name" value="FAD/NAD(P)-binding domain"/>
    <property type="match status" value="1"/>
</dbReference>
<dbReference type="Pfam" id="PF05834">
    <property type="entry name" value="Lycopene_cycl"/>
    <property type="match status" value="1"/>
</dbReference>
<evidence type="ECO:0000256" key="5">
    <source>
        <dbReference type="ARBA" id="ARBA00023027"/>
    </source>
</evidence>
<comment type="pathway">
    <text evidence="1">Carotenoid biosynthesis; beta-carotene biosynthesis.</text>
</comment>
<proteinExistence type="evidence at transcript level"/>
<dbReference type="GO" id="GO:0016860">
    <property type="term" value="F:intramolecular oxidoreductase activity"/>
    <property type="evidence" value="ECO:0007669"/>
    <property type="project" value="UniProtKB-ARBA"/>
</dbReference>
<evidence type="ECO:0000256" key="4">
    <source>
        <dbReference type="ARBA" id="ARBA00022746"/>
    </source>
</evidence>
<comment type="pathway">
    <text evidence="6">Carotenoid biosynthesis; beta-zeacarotene biosynthesis.</text>
</comment>
<dbReference type="EMBL" id="KX845630">
    <property type="protein sequence ID" value="ATD53287.1"/>
    <property type="molecule type" value="mRNA"/>
</dbReference>
<comment type="similarity">
    <text evidence="2">Belongs to the lycopene cyclase family.</text>
</comment>
<dbReference type="PANTHER" id="PTHR39757">
    <property type="match status" value="1"/>
</dbReference>
<dbReference type="InterPro" id="IPR036188">
    <property type="entry name" value="FAD/NAD-bd_sf"/>
</dbReference>